<accession>A0A7J9SNT8</accession>
<keyword evidence="3" id="KW-1185">Reference proteome</keyword>
<evidence type="ECO:0000313" key="2">
    <source>
        <dbReference type="EMBL" id="MBB6647929.1"/>
    </source>
</evidence>
<feature type="domain" description="Transcription regulator TrmB C-terminal" evidence="1">
    <location>
        <begin position="3"/>
        <end position="93"/>
    </location>
</feature>
<comment type="caution">
    <text evidence="2">The sequence shown here is derived from an EMBL/GenBank/DDBJ whole genome shotgun (WGS) entry which is preliminary data.</text>
</comment>
<reference evidence="2 3" key="1">
    <citation type="submission" date="2020-08" db="EMBL/GenBank/DDBJ databases">
        <authorList>
            <person name="Seo M.-J."/>
        </authorList>
    </citation>
    <scope>NUCLEOTIDE SEQUENCE [LARGE SCALE GENOMIC DNA]</scope>
    <source>
        <strain evidence="2 3">MBLA0160</strain>
    </source>
</reference>
<dbReference type="Pfam" id="PF11495">
    <property type="entry name" value="Regulator_TrmB"/>
    <property type="match status" value="1"/>
</dbReference>
<dbReference type="RefSeq" id="WP_185194304.1">
    <property type="nucleotide sequence ID" value="NZ_JACKXD010000009.1"/>
</dbReference>
<protein>
    <recommendedName>
        <fullName evidence="1">Transcription regulator TrmB C-terminal domain-containing protein</fullName>
    </recommendedName>
</protein>
<gene>
    <name evidence="2" type="ORF">H5V44_16840</name>
</gene>
<dbReference type="Proteomes" id="UP000546257">
    <property type="component" value="Unassembled WGS sequence"/>
</dbReference>
<proteinExistence type="predicted"/>
<sequence length="100" mass="10990">MARCREVALGHIQQAIESARCWVMISVPVDIYREVRAAVATAVEHGVTVRLLLGGAPRPPELTFPDGLLVRFRAMADTFVAADRTRGSVSTDERYPIPTL</sequence>
<dbReference type="AlphaFoldDB" id="A0A7J9SNT8"/>
<dbReference type="EMBL" id="JACKXD010000009">
    <property type="protein sequence ID" value="MBB6647929.1"/>
    <property type="molecule type" value="Genomic_DNA"/>
</dbReference>
<name>A0A7J9SNT8_9EURY</name>
<organism evidence="2 3">
    <name type="scientific">Halobellus ruber</name>
    <dbReference type="NCBI Taxonomy" id="2761102"/>
    <lineage>
        <taxon>Archaea</taxon>
        <taxon>Methanobacteriati</taxon>
        <taxon>Methanobacteriota</taxon>
        <taxon>Stenosarchaea group</taxon>
        <taxon>Halobacteria</taxon>
        <taxon>Halobacteriales</taxon>
        <taxon>Haloferacaceae</taxon>
        <taxon>Halobellus</taxon>
    </lineage>
</organism>
<evidence type="ECO:0000259" key="1">
    <source>
        <dbReference type="Pfam" id="PF11495"/>
    </source>
</evidence>
<dbReference type="SUPFAM" id="SSF56024">
    <property type="entry name" value="Phospholipase D/nuclease"/>
    <property type="match status" value="1"/>
</dbReference>
<evidence type="ECO:0000313" key="3">
    <source>
        <dbReference type="Proteomes" id="UP000546257"/>
    </source>
</evidence>
<dbReference type="InterPro" id="IPR021586">
    <property type="entry name" value="Tscrpt_reg_TrmB_C"/>
</dbReference>